<dbReference type="AlphaFoldDB" id="A0ABC8VXV5"/>
<dbReference type="EMBL" id="OZ075121">
    <property type="protein sequence ID" value="CAL4898831.1"/>
    <property type="molecule type" value="Genomic_DNA"/>
</dbReference>
<sequence>MFLLNVTDVVLGGDEDPLPVDGRVHRMPHPAPGWMGPHGAPGFANWVNENTSVNNGNVDDNVEAPIEEDAGTAQEGTADSNAHQSDVQSEGRVLAGANAISDALIPIPLQVALPKADTVIVKAPKDDAPTMIGQVKPLVPYSDHSDSEVEEISGPLRKATPGKRRARKMKEPLYADFHRHSRRLNPNVGGFRNKESQAAAENFPRVYTGTAADDTTAPALHLISSVVEGIVVQFLKMPPGVASATSLEVLDD</sequence>
<evidence type="ECO:0000313" key="3">
    <source>
        <dbReference type="Proteomes" id="UP001497457"/>
    </source>
</evidence>
<organism evidence="2 3">
    <name type="scientific">Urochloa decumbens</name>
    <dbReference type="NCBI Taxonomy" id="240449"/>
    <lineage>
        <taxon>Eukaryota</taxon>
        <taxon>Viridiplantae</taxon>
        <taxon>Streptophyta</taxon>
        <taxon>Embryophyta</taxon>
        <taxon>Tracheophyta</taxon>
        <taxon>Spermatophyta</taxon>
        <taxon>Magnoliopsida</taxon>
        <taxon>Liliopsida</taxon>
        <taxon>Poales</taxon>
        <taxon>Poaceae</taxon>
        <taxon>PACMAD clade</taxon>
        <taxon>Panicoideae</taxon>
        <taxon>Panicodae</taxon>
        <taxon>Paniceae</taxon>
        <taxon>Melinidinae</taxon>
        <taxon>Urochloa</taxon>
    </lineage>
</organism>
<name>A0ABC8VXV5_9POAL</name>
<reference evidence="2 3" key="2">
    <citation type="submission" date="2024-10" db="EMBL/GenBank/DDBJ databases">
        <authorList>
            <person name="Ryan C."/>
        </authorList>
    </citation>
    <scope>NUCLEOTIDE SEQUENCE [LARGE SCALE GENOMIC DNA]</scope>
</reference>
<proteinExistence type="predicted"/>
<keyword evidence="3" id="KW-1185">Reference proteome</keyword>
<dbReference type="Proteomes" id="UP001497457">
    <property type="component" value="Chromosome 11b"/>
</dbReference>
<reference evidence="3" key="1">
    <citation type="submission" date="2024-06" db="EMBL/GenBank/DDBJ databases">
        <authorList>
            <person name="Ryan C."/>
        </authorList>
    </citation>
    <scope>NUCLEOTIDE SEQUENCE [LARGE SCALE GENOMIC DNA]</scope>
</reference>
<feature type="region of interest" description="Disordered" evidence="1">
    <location>
        <begin position="145"/>
        <end position="166"/>
    </location>
</feature>
<evidence type="ECO:0000256" key="1">
    <source>
        <dbReference type="SAM" id="MobiDB-lite"/>
    </source>
</evidence>
<evidence type="ECO:0000313" key="2">
    <source>
        <dbReference type="EMBL" id="CAL4898831.1"/>
    </source>
</evidence>
<protein>
    <submittedName>
        <fullName evidence="2">Uncharacterized protein</fullName>
    </submittedName>
</protein>
<accession>A0ABC8VXV5</accession>
<gene>
    <name evidence="2" type="ORF">URODEC1_LOCUS7933</name>
</gene>